<evidence type="ECO:0000313" key="3">
    <source>
        <dbReference type="Proteomes" id="UP000523079"/>
    </source>
</evidence>
<dbReference type="CDD" id="cd09117">
    <property type="entry name" value="PLDc_Bfil_DEXD_like"/>
    <property type="match status" value="1"/>
</dbReference>
<dbReference type="InterPro" id="IPR001736">
    <property type="entry name" value="PLipase_D/transphosphatidylase"/>
</dbReference>
<dbReference type="SUPFAM" id="SSF56024">
    <property type="entry name" value="Phospholipase D/nuclease"/>
    <property type="match status" value="1"/>
</dbReference>
<dbReference type="Gene3D" id="3.30.870.10">
    <property type="entry name" value="Endonuclease Chain A"/>
    <property type="match status" value="1"/>
</dbReference>
<dbReference type="AlphaFoldDB" id="A0A7W3IPP6"/>
<sequence length="645" mass="70001">MAVFATTFTLDPDFFERDCLARFTAVSSVEEGNGTVHDLVARIELEEKLAEVPVTVLADRATRADRTSLRWDLLHGHVPGGLLHAKVAVLLWADATRLLLGSANLTPAGYRRQIELSLAADLGPRCLFPSDLLVALADELKDYLNLVPGADLVTPGIARARSALDLFRDRAISQRPARPGRRAALGVCLAPSGLGRSPLDSLKEVWDGPRPLRATHLSPFWDSHDLAVVNRVRRLLTGHGARSHQVVTVRTPEGMVPVPTAVRARVDHVYELAREDRELRALHAKCLVIESDRFVAALVGSSNHTRAGLGLNGGNSHRELNVWLGAPAGSAEGVWLMALVAPAEELADETLSVDGLDVDESDEDLPALPLGFTLCRLQRDASCWTLIMQFDPEQLPSDWTVSTASEEPLWSGADWAAEGRPRRAEFKLDEASLPAYVVVRWDGNAAPWTVLVDDPAALPNGPAIAALSLRQLLEALARGHSLSAAMREALAAQLDTHAENSVALDPLRRFDDQENLLRRGRALSKALAQLHERLSRPALHLDALQARLASPLGPRHLADKALEEVRNATLSKAEGAFTVAEVALTVGRVDWGRVCADIDVQLGMLAVERTLAHLEEVQQAVGSSGSLMTLYTKRAAKEAQRCLSN</sequence>
<dbReference type="PROSITE" id="PS50035">
    <property type="entry name" value="PLD"/>
    <property type="match status" value="1"/>
</dbReference>
<dbReference type="RefSeq" id="WP_182558502.1">
    <property type="nucleotide sequence ID" value="NZ_JACGWT010000001.1"/>
</dbReference>
<feature type="domain" description="PLD phosphodiesterase" evidence="1">
    <location>
        <begin position="278"/>
        <end position="308"/>
    </location>
</feature>
<gene>
    <name evidence="2" type="ORF">FHX74_000519</name>
</gene>
<dbReference type="EMBL" id="JACGWT010000001">
    <property type="protein sequence ID" value="MBA8792925.1"/>
    <property type="molecule type" value="Genomic_DNA"/>
</dbReference>
<dbReference type="Proteomes" id="UP000523079">
    <property type="component" value="Unassembled WGS sequence"/>
</dbReference>
<comment type="caution">
    <text evidence="2">The sequence shown here is derived from an EMBL/GenBank/DDBJ whole genome shotgun (WGS) entry which is preliminary data.</text>
</comment>
<reference evidence="2 3" key="1">
    <citation type="submission" date="2020-07" db="EMBL/GenBank/DDBJ databases">
        <title>Sequencing the genomes of 1000 actinobacteria strains.</title>
        <authorList>
            <person name="Klenk H.-P."/>
        </authorList>
    </citation>
    <scope>NUCLEOTIDE SEQUENCE [LARGE SCALE GENOMIC DNA]</scope>
    <source>
        <strain evidence="2 3">DSM 100723</strain>
    </source>
</reference>
<proteinExistence type="predicted"/>
<dbReference type="GO" id="GO:0003824">
    <property type="term" value="F:catalytic activity"/>
    <property type="evidence" value="ECO:0007669"/>
    <property type="project" value="InterPro"/>
</dbReference>
<evidence type="ECO:0000313" key="2">
    <source>
        <dbReference type="EMBL" id="MBA8792925.1"/>
    </source>
</evidence>
<name>A0A7W3IPP6_9ACTN</name>
<organism evidence="2 3">
    <name type="scientific">Microlunatus kandeliicorticis</name>
    <dbReference type="NCBI Taxonomy" id="1759536"/>
    <lineage>
        <taxon>Bacteria</taxon>
        <taxon>Bacillati</taxon>
        <taxon>Actinomycetota</taxon>
        <taxon>Actinomycetes</taxon>
        <taxon>Propionibacteriales</taxon>
        <taxon>Propionibacteriaceae</taxon>
        <taxon>Microlunatus</taxon>
    </lineage>
</organism>
<keyword evidence="3" id="KW-1185">Reference proteome</keyword>
<evidence type="ECO:0000259" key="1">
    <source>
        <dbReference type="PROSITE" id="PS50035"/>
    </source>
</evidence>
<dbReference type="GO" id="GO:0006793">
    <property type="term" value="P:phosphorus metabolic process"/>
    <property type="evidence" value="ECO:0007669"/>
    <property type="project" value="UniProtKB-ARBA"/>
</dbReference>
<protein>
    <recommendedName>
        <fullName evidence="1">PLD phosphodiesterase domain-containing protein</fullName>
    </recommendedName>
</protein>
<accession>A0A7W3IPP6</accession>